<reference evidence="11 12" key="1">
    <citation type="submission" date="2015-01" db="EMBL/GenBank/DDBJ databases">
        <title>Evolution of Trichinella species and genotypes.</title>
        <authorList>
            <person name="Korhonen P.K."/>
            <person name="Edoardo P."/>
            <person name="Giuseppe L.R."/>
            <person name="Gasser R.B."/>
        </authorList>
    </citation>
    <scope>NUCLEOTIDE SEQUENCE [LARGE SCALE GENOMIC DNA]</scope>
    <source>
        <strain evidence="11">ISS588</strain>
    </source>
</reference>
<keyword evidence="11" id="KW-0675">Receptor</keyword>
<keyword evidence="4 10" id="KW-0812">Transmembrane</keyword>
<keyword evidence="5" id="KW-1000">Mitochondrion outer membrane</keyword>
<dbReference type="GO" id="GO:0016031">
    <property type="term" value="P:tRNA import into mitochondrion"/>
    <property type="evidence" value="ECO:0007669"/>
    <property type="project" value="TreeGrafter"/>
</dbReference>
<dbReference type="AlphaFoldDB" id="A0A0V1INQ5"/>
<dbReference type="GO" id="GO:0006886">
    <property type="term" value="P:intracellular protein transport"/>
    <property type="evidence" value="ECO:0007669"/>
    <property type="project" value="InterPro"/>
</dbReference>
<sequence length="219" mass="25423">MYVCMYVCMYSNFTFSYRFIICLKIPNFCTHTHYVMMMFMIMVSGNGLLGFFLLDGTKMWSLSRSCNMLAGKIILWGFSGLAGALFVAYCIYFDRKRRQDPQYKKKIAEKRKKQTEMTKKKNKIKLPTNPLEMQAFVSYHAQMLEECTSRNKYEEAAEHLAYIFACSGESGQMQDMVRYMFPPIVMQQMESKLPSVREELYSAIGSNTFAAANAFDDLE</sequence>
<dbReference type="InterPro" id="IPR022422">
    <property type="entry name" value="MAS20_rcpt_metazoan"/>
</dbReference>
<dbReference type="SUPFAM" id="SSF47157">
    <property type="entry name" value="Mitochondrial import receptor subunit Tom20"/>
    <property type="match status" value="1"/>
</dbReference>
<name>A0A0V1INQ5_TRIPS</name>
<dbReference type="InterPro" id="IPR023392">
    <property type="entry name" value="Tom20_dom_sf"/>
</dbReference>
<comment type="subcellular location">
    <subcellularLocation>
        <location evidence="1">Mitochondrion outer membrane</location>
        <topology evidence="1">Single-pass membrane protein</topology>
    </subcellularLocation>
</comment>
<evidence type="ECO:0000256" key="4">
    <source>
        <dbReference type="ARBA" id="ARBA00022692"/>
    </source>
</evidence>
<evidence type="ECO:0000256" key="6">
    <source>
        <dbReference type="ARBA" id="ARBA00022927"/>
    </source>
</evidence>
<dbReference type="GO" id="GO:0006605">
    <property type="term" value="P:protein targeting"/>
    <property type="evidence" value="ECO:0007669"/>
    <property type="project" value="InterPro"/>
</dbReference>
<comment type="similarity">
    <text evidence="2">Belongs to the Tom20 family.</text>
</comment>
<feature type="transmembrane region" description="Helical" evidence="10">
    <location>
        <begin position="34"/>
        <end position="53"/>
    </location>
</feature>
<dbReference type="EMBL" id="JYDS01000123">
    <property type="protein sequence ID" value="KRZ24359.1"/>
    <property type="molecule type" value="Genomic_DNA"/>
</dbReference>
<keyword evidence="12" id="KW-1185">Reference proteome</keyword>
<dbReference type="InterPro" id="IPR002056">
    <property type="entry name" value="MAS20"/>
</dbReference>
<dbReference type="PRINTS" id="PR00351">
    <property type="entry name" value="OM20RECEPTOR"/>
</dbReference>
<dbReference type="GO" id="GO:0030150">
    <property type="term" value="P:protein import into mitochondrial matrix"/>
    <property type="evidence" value="ECO:0007669"/>
    <property type="project" value="TreeGrafter"/>
</dbReference>
<dbReference type="GO" id="GO:0008320">
    <property type="term" value="F:protein transmembrane transporter activity"/>
    <property type="evidence" value="ECO:0007669"/>
    <property type="project" value="TreeGrafter"/>
</dbReference>
<evidence type="ECO:0000256" key="3">
    <source>
        <dbReference type="ARBA" id="ARBA00022448"/>
    </source>
</evidence>
<dbReference type="Proteomes" id="UP000054805">
    <property type="component" value="Unassembled WGS sequence"/>
</dbReference>
<dbReference type="GO" id="GO:0030943">
    <property type="term" value="F:mitochondrion targeting sequence binding"/>
    <property type="evidence" value="ECO:0007669"/>
    <property type="project" value="TreeGrafter"/>
</dbReference>
<dbReference type="PRINTS" id="PR01989">
    <property type="entry name" value="EUOM20RECPTR"/>
</dbReference>
<keyword evidence="3" id="KW-0813">Transport</keyword>
<protein>
    <submittedName>
        <fullName evidence="11">Mitochondrial import receptor subunit TOM20-like protein B</fullName>
    </submittedName>
</protein>
<keyword evidence="9 10" id="KW-0472">Membrane</keyword>
<comment type="caution">
    <text evidence="11">The sequence shown here is derived from an EMBL/GenBank/DDBJ whole genome shotgun (WGS) entry which is preliminary data.</text>
</comment>
<evidence type="ECO:0000256" key="2">
    <source>
        <dbReference type="ARBA" id="ARBA00005792"/>
    </source>
</evidence>
<dbReference type="PANTHER" id="PTHR12430:SF0">
    <property type="entry name" value="TRANSLOCASE OF OUTER MITOCHONDRIAL MEMBRANE 20"/>
    <property type="match status" value="1"/>
</dbReference>
<proteinExistence type="inferred from homology"/>
<evidence type="ECO:0000256" key="7">
    <source>
        <dbReference type="ARBA" id="ARBA00022989"/>
    </source>
</evidence>
<dbReference type="GO" id="GO:0005742">
    <property type="term" value="C:mitochondrial outer membrane translocase complex"/>
    <property type="evidence" value="ECO:0007669"/>
    <property type="project" value="InterPro"/>
</dbReference>
<evidence type="ECO:0000256" key="9">
    <source>
        <dbReference type="ARBA" id="ARBA00023136"/>
    </source>
</evidence>
<evidence type="ECO:0000256" key="10">
    <source>
        <dbReference type="SAM" id="Phobius"/>
    </source>
</evidence>
<evidence type="ECO:0000256" key="1">
    <source>
        <dbReference type="ARBA" id="ARBA00004572"/>
    </source>
</evidence>
<accession>A0A0V1INQ5</accession>
<gene>
    <name evidence="11" type="primary">tomm20b</name>
    <name evidence="11" type="ORF">T4B_9997</name>
</gene>
<dbReference type="PANTHER" id="PTHR12430">
    <property type="entry name" value="MITOCHONDRIAL IMPORT RECEPTOR SUBUNIT TOM20"/>
    <property type="match status" value="1"/>
</dbReference>
<keyword evidence="8" id="KW-0496">Mitochondrion</keyword>
<feature type="transmembrane region" description="Helical" evidence="10">
    <location>
        <begin position="73"/>
        <end position="93"/>
    </location>
</feature>
<evidence type="ECO:0000313" key="11">
    <source>
        <dbReference type="EMBL" id="KRZ24361.1"/>
    </source>
</evidence>
<dbReference type="Gene3D" id="1.20.960.10">
    <property type="entry name" value="Mitochondrial outer membrane translocase complex, subunit Tom20 domain"/>
    <property type="match status" value="1"/>
</dbReference>
<keyword evidence="7 10" id="KW-1133">Transmembrane helix</keyword>
<evidence type="ECO:0000256" key="8">
    <source>
        <dbReference type="ARBA" id="ARBA00023128"/>
    </source>
</evidence>
<dbReference type="EMBL" id="JYDS01000123">
    <property type="protein sequence ID" value="KRZ24361.1"/>
    <property type="molecule type" value="Genomic_DNA"/>
</dbReference>
<evidence type="ECO:0000313" key="12">
    <source>
        <dbReference type="Proteomes" id="UP000054805"/>
    </source>
</evidence>
<evidence type="ECO:0000256" key="5">
    <source>
        <dbReference type="ARBA" id="ARBA00022787"/>
    </source>
</evidence>
<keyword evidence="6" id="KW-0653">Protein transport</keyword>
<organism evidence="11 12">
    <name type="scientific">Trichinella pseudospiralis</name>
    <name type="common">Parasitic roundworm</name>
    <dbReference type="NCBI Taxonomy" id="6337"/>
    <lineage>
        <taxon>Eukaryota</taxon>
        <taxon>Metazoa</taxon>
        <taxon>Ecdysozoa</taxon>
        <taxon>Nematoda</taxon>
        <taxon>Enoplea</taxon>
        <taxon>Dorylaimia</taxon>
        <taxon>Trichinellida</taxon>
        <taxon>Trichinellidae</taxon>
        <taxon>Trichinella</taxon>
    </lineage>
</organism>
<dbReference type="Pfam" id="PF02064">
    <property type="entry name" value="MAS20"/>
    <property type="match status" value="1"/>
</dbReference>